<evidence type="ECO:0000259" key="1">
    <source>
        <dbReference type="Pfam" id="PF00476"/>
    </source>
</evidence>
<dbReference type="PANTHER" id="PTHR10133:SF62">
    <property type="entry name" value="DNA POLYMERASE THETA"/>
    <property type="match status" value="1"/>
</dbReference>
<dbReference type="SUPFAM" id="SSF56672">
    <property type="entry name" value="DNA/RNA polymerases"/>
    <property type="match status" value="1"/>
</dbReference>
<accession>A0A183IMC6</accession>
<dbReference type="Pfam" id="PF00476">
    <property type="entry name" value="DNA_pol_A"/>
    <property type="match status" value="1"/>
</dbReference>
<dbReference type="PRINTS" id="PR00868">
    <property type="entry name" value="DNAPOLI"/>
</dbReference>
<sequence length="157" mass="17356">LPSGVAQWISSVVQSCRKNGFVVTLFNRIRFLPHITSGRSDERHRAERQAVNSSIQGSAADVFKKSIVALDQAISSTFLADHPVNFASPCFAVDHRLDVLPVLQLHDEVIFEVRTEVLTEAAKLIKSVMESAVKLKAKLLVHMRAGPSWGEMKPLVI</sequence>
<reference evidence="2" key="1">
    <citation type="submission" date="2016-06" db="UniProtKB">
        <authorList>
            <consortium name="WormBaseParasite"/>
        </authorList>
    </citation>
    <scope>IDENTIFICATION</scope>
</reference>
<dbReference type="Gene3D" id="3.30.70.370">
    <property type="match status" value="1"/>
</dbReference>
<name>A0A183IMC6_9BILA</name>
<evidence type="ECO:0000313" key="2">
    <source>
        <dbReference type="WBParaSite" id="SBAD_0000496801-mRNA-1"/>
    </source>
</evidence>
<proteinExistence type="predicted"/>
<protein>
    <submittedName>
        <fullName evidence="2">POLAc domain-containing protein</fullName>
    </submittedName>
</protein>
<dbReference type="GO" id="GO:0003677">
    <property type="term" value="F:DNA binding"/>
    <property type="evidence" value="ECO:0007669"/>
    <property type="project" value="InterPro"/>
</dbReference>
<dbReference type="WBParaSite" id="SBAD_0000496801-mRNA-1">
    <property type="protein sequence ID" value="SBAD_0000496801-mRNA-1"/>
    <property type="gene ID" value="SBAD_0000496801"/>
</dbReference>
<dbReference type="GO" id="GO:0006261">
    <property type="term" value="P:DNA-templated DNA replication"/>
    <property type="evidence" value="ECO:0007669"/>
    <property type="project" value="InterPro"/>
</dbReference>
<dbReference type="AlphaFoldDB" id="A0A183IMC6"/>
<dbReference type="InterPro" id="IPR043502">
    <property type="entry name" value="DNA/RNA_pol_sf"/>
</dbReference>
<organism evidence="2">
    <name type="scientific">Soboliphyme baturini</name>
    <dbReference type="NCBI Taxonomy" id="241478"/>
    <lineage>
        <taxon>Eukaryota</taxon>
        <taxon>Metazoa</taxon>
        <taxon>Ecdysozoa</taxon>
        <taxon>Nematoda</taxon>
        <taxon>Enoplea</taxon>
        <taxon>Dorylaimia</taxon>
        <taxon>Dioctophymatida</taxon>
        <taxon>Dioctophymatoidea</taxon>
        <taxon>Soboliphymatidae</taxon>
        <taxon>Soboliphyme</taxon>
    </lineage>
</organism>
<dbReference type="GO" id="GO:0006302">
    <property type="term" value="P:double-strand break repair"/>
    <property type="evidence" value="ECO:0007669"/>
    <property type="project" value="TreeGrafter"/>
</dbReference>
<dbReference type="PANTHER" id="PTHR10133">
    <property type="entry name" value="DNA POLYMERASE I"/>
    <property type="match status" value="1"/>
</dbReference>
<feature type="domain" description="DNA-directed DNA polymerase family A palm" evidence="1">
    <location>
        <begin position="4"/>
        <end position="151"/>
    </location>
</feature>
<dbReference type="InterPro" id="IPR001098">
    <property type="entry name" value="DNA-dir_DNA_pol_A_palm_dom"/>
</dbReference>
<dbReference type="GO" id="GO:0003887">
    <property type="term" value="F:DNA-directed DNA polymerase activity"/>
    <property type="evidence" value="ECO:0007669"/>
    <property type="project" value="InterPro"/>
</dbReference>
<dbReference type="InterPro" id="IPR002298">
    <property type="entry name" value="DNA_polymerase_A"/>
</dbReference>